<evidence type="ECO:0000259" key="7">
    <source>
        <dbReference type="PROSITE" id="PS50850"/>
    </source>
</evidence>
<evidence type="ECO:0000313" key="9">
    <source>
        <dbReference type="Proteomes" id="UP000509510"/>
    </source>
</evidence>
<feature type="transmembrane region" description="Helical" evidence="6">
    <location>
        <begin position="133"/>
        <end position="153"/>
    </location>
</feature>
<feature type="transmembrane region" description="Helical" evidence="6">
    <location>
        <begin position="359"/>
        <end position="379"/>
    </location>
</feature>
<keyword evidence="4 6" id="KW-0472">Membrane</keyword>
<reference evidence="9" key="1">
    <citation type="submission" date="2020-06" db="EMBL/GenBank/DDBJ databases">
        <title>A chromosome-scale genome assembly of Talaromyces rugulosus W13939.</title>
        <authorList>
            <person name="Wang B."/>
            <person name="Guo L."/>
            <person name="Ye K."/>
            <person name="Wang L."/>
        </authorList>
    </citation>
    <scope>NUCLEOTIDE SEQUENCE [LARGE SCALE GENOMIC DNA]</scope>
    <source>
        <strain evidence="9">W13939</strain>
    </source>
</reference>
<dbReference type="AlphaFoldDB" id="A0A7H8QM59"/>
<keyword evidence="2 6" id="KW-0812">Transmembrane</keyword>
<dbReference type="GO" id="GO:0022857">
    <property type="term" value="F:transmembrane transporter activity"/>
    <property type="evidence" value="ECO:0007669"/>
    <property type="project" value="InterPro"/>
</dbReference>
<feature type="transmembrane region" description="Helical" evidence="6">
    <location>
        <begin position="465"/>
        <end position="484"/>
    </location>
</feature>
<dbReference type="Proteomes" id="UP000509510">
    <property type="component" value="Chromosome I"/>
</dbReference>
<dbReference type="KEGG" id="trg:TRUGW13939_02064"/>
<dbReference type="PANTHER" id="PTHR23502">
    <property type="entry name" value="MAJOR FACILITATOR SUPERFAMILY"/>
    <property type="match status" value="1"/>
</dbReference>
<accession>A0A7H8QM59</accession>
<sequence>MPLSIISPSGSESCRGTILLREKSDDEQRYHPGLKHDPQNPSLLLDPQPSDDPNDPLNWSTGKKDMVYMALFIGSIILAAVPAPVLASSTAVLSEVLGVSLDDVALLSGYQLLVVGLYGPPCSALARKYGKRLQYIFASTMALVGTIICVASGSKYSALLAGRLIQGFGTTAFESLSIATIGDMYFVHQRGIRTGAMVLTLTCLPGIVNIIAGPITHSLEWRYMLIIHLPFITLSWILTFLLVPETQFQRSQSSQQQIAMVRNAILSDPKAESTVHIEDTNTVSKKTYWQGLVPTFNTYTDTSLLKLIAGPFITLHNPAVIWTLAMGGVVVALYVSLSYMLAQVWSAPPYDLNAAGNGYFYVGSTLGGIIGGVGGGWLTDVITKALIRANGGVYEPEFRIPVQVAAAASLVLGYFLFAWDLKHPTPTGYYLGSFCHGCICFGITLATLSASLYILDAHPNETTEIFIIQMMFKNLLFFGFSRFINTWTTEDGASAVLETYGIVSICLVASSIAICTYPIMKHFELLLG</sequence>
<comment type="subcellular location">
    <subcellularLocation>
        <location evidence="1">Membrane</location>
        <topology evidence="1">Multi-pass membrane protein</topology>
    </subcellularLocation>
</comment>
<feature type="transmembrane region" description="Helical" evidence="6">
    <location>
        <begin position="429"/>
        <end position="453"/>
    </location>
</feature>
<protein>
    <recommendedName>
        <fullName evidence="7">Major facilitator superfamily (MFS) profile domain-containing protein</fullName>
    </recommendedName>
</protein>
<feature type="transmembrane region" description="Helical" evidence="6">
    <location>
        <begin position="221"/>
        <end position="243"/>
    </location>
</feature>
<dbReference type="PROSITE" id="PS50850">
    <property type="entry name" value="MFS"/>
    <property type="match status" value="1"/>
</dbReference>
<gene>
    <name evidence="8" type="ORF">TRUGW13939_02064</name>
</gene>
<feature type="compositionally biased region" description="Basic and acidic residues" evidence="5">
    <location>
        <begin position="26"/>
        <end position="38"/>
    </location>
</feature>
<evidence type="ECO:0000256" key="1">
    <source>
        <dbReference type="ARBA" id="ARBA00004141"/>
    </source>
</evidence>
<feature type="region of interest" description="Disordered" evidence="5">
    <location>
        <begin position="26"/>
        <end position="58"/>
    </location>
</feature>
<dbReference type="OrthoDB" id="2585655at2759"/>
<keyword evidence="3 6" id="KW-1133">Transmembrane helix</keyword>
<dbReference type="GeneID" id="55989574"/>
<feature type="domain" description="Major facilitator superfamily (MFS) profile" evidence="7">
    <location>
        <begin position="67"/>
        <end position="528"/>
    </location>
</feature>
<dbReference type="EMBL" id="CP055898">
    <property type="protein sequence ID" value="QKX54974.1"/>
    <property type="molecule type" value="Genomic_DNA"/>
</dbReference>
<feature type="transmembrane region" description="Helical" evidence="6">
    <location>
        <begin position="499"/>
        <end position="520"/>
    </location>
</feature>
<dbReference type="Pfam" id="PF07690">
    <property type="entry name" value="MFS_1"/>
    <property type="match status" value="1"/>
</dbReference>
<evidence type="ECO:0000256" key="6">
    <source>
        <dbReference type="SAM" id="Phobius"/>
    </source>
</evidence>
<feature type="transmembrane region" description="Helical" evidence="6">
    <location>
        <begin position="319"/>
        <end position="339"/>
    </location>
</feature>
<dbReference type="SUPFAM" id="SSF103473">
    <property type="entry name" value="MFS general substrate transporter"/>
    <property type="match status" value="1"/>
</dbReference>
<dbReference type="GO" id="GO:0005886">
    <property type="term" value="C:plasma membrane"/>
    <property type="evidence" value="ECO:0007669"/>
    <property type="project" value="TreeGrafter"/>
</dbReference>
<dbReference type="RefSeq" id="XP_035341153.1">
    <property type="nucleotide sequence ID" value="XM_035485260.1"/>
</dbReference>
<feature type="transmembrane region" description="Helical" evidence="6">
    <location>
        <begin position="194"/>
        <end position="215"/>
    </location>
</feature>
<name>A0A7H8QM59_TALRU</name>
<feature type="transmembrane region" description="Helical" evidence="6">
    <location>
        <begin position="400"/>
        <end position="417"/>
    </location>
</feature>
<dbReference type="Gene3D" id="1.20.1250.20">
    <property type="entry name" value="MFS general substrate transporter like domains"/>
    <property type="match status" value="1"/>
</dbReference>
<evidence type="ECO:0000313" key="8">
    <source>
        <dbReference type="EMBL" id="QKX54974.1"/>
    </source>
</evidence>
<feature type="transmembrane region" description="Helical" evidence="6">
    <location>
        <begin position="165"/>
        <end position="187"/>
    </location>
</feature>
<proteinExistence type="predicted"/>
<dbReference type="InterPro" id="IPR036259">
    <property type="entry name" value="MFS_trans_sf"/>
</dbReference>
<organism evidence="8 9">
    <name type="scientific">Talaromyces rugulosus</name>
    <name type="common">Penicillium rugulosum</name>
    <dbReference type="NCBI Taxonomy" id="121627"/>
    <lineage>
        <taxon>Eukaryota</taxon>
        <taxon>Fungi</taxon>
        <taxon>Dikarya</taxon>
        <taxon>Ascomycota</taxon>
        <taxon>Pezizomycotina</taxon>
        <taxon>Eurotiomycetes</taxon>
        <taxon>Eurotiomycetidae</taxon>
        <taxon>Eurotiales</taxon>
        <taxon>Trichocomaceae</taxon>
        <taxon>Talaromyces</taxon>
        <taxon>Talaromyces sect. Islandici</taxon>
    </lineage>
</organism>
<dbReference type="PANTHER" id="PTHR23502:SF29">
    <property type="entry name" value="TRANSPORTER, PUTATIVE (AFU_ORTHOLOGUE AFUA_6G06680)-RELATED"/>
    <property type="match status" value="1"/>
</dbReference>
<evidence type="ECO:0000256" key="4">
    <source>
        <dbReference type="ARBA" id="ARBA00023136"/>
    </source>
</evidence>
<keyword evidence="9" id="KW-1185">Reference proteome</keyword>
<evidence type="ECO:0000256" key="5">
    <source>
        <dbReference type="SAM" id="MobiDB-lite"/>
    </source>
</evidence>
<dbReference type="InterPro" id="IPR011701">
    <property type="entry name" value="MFS"/>
</dbReference>
<dbReference type="InterPro" id="IPR020846">
    <property type="entry name" value="MFS_dom"/>
</dbReference>
<evidence type="ECO:0000256" key="3">
    <source>
        <dbReference type="ARBA" id="ARBA00022989"/>
    </source>
</evidence>
<evidence type="ECO:0000256" key="2">
    <source>
        <dbReference type="ARBA" id="ARBA00022692"/>
    </source>
</evidence>
<feature type="transmembrane region" description="Helical" evidence="6">
    <location>
        <begin position="107"/>
        <end position="126"/>
    </location>
</feature>
<feature type="transmembrane region" description="Helical" evidence="6">
    <location>
        <begin position="66"/>
        <end position="87"/>
    </location>
</feature>